<name>A0A9D2J032_9BACE</name>
<organism evidence="1 2">
    <name type="scientific">Candidatus Bacteroides merdigallinarum</name>
    <dbReference type="NCBI Taxonomy" id="2838473"/>
    <lineage>
        <taxon>Bacteria</taxon>
        <taxon>Pseudomonadati</taxon>
        <taxon>Bacteroidota</taxon>
        <taxon>Bacteroidia</taxon>
        <taxon>Bacteroidales</taxon>
        <taxon>Bacteroidaceae</taxon>
        <taxon>Bacteroides</taxon>
    </lineage>
</organism>
<proteinExistence type="predicted"/>
<reference evidence="1" key="2">
    <citation type="submission" date="2021-04" db="EMBL/GenBank/DDBJ databases">
        <authorList>
            <person name="Gilroy R."/>
        </authorList>
    </citation>
    <scope>NUCLEOTIDE SEQUENCE</scope>
    <source>
        <strain evidence="1">ChiHjej9B8-1298</strain>
    </source>
</reference>
<dbReference type="AlphaFoldDB" id="A0A9D2J032"/>
<evidence type="ECO:0000313" key="2">
    <source>
        <dbReference type="Proteomes" id="UP000824028"/>
    </source>
</evidence>
<comment type="caution">
    <text evidence="1">The sequence shown here is derived from an EMBL/GenBank/DDBJ whole genome shotgun (WGS) entry which is preliminary data.</text>
</comment>
<sequence>MDKIYVFSPARKTTGGIELLHQLVDYLRRRGKEAYIYYYEEPGAPVPKEYAPYDIATTLHVEDSPRHVIVLPEICFYLSKNYQQVQTVLWWLSVDNYYYMEKRHIPLSEIFSFSTVYGWKQVWHRFAGLFLLQWRFKADFSIRKTIRKEYTHAYQSEYARLHLAKRGVTNLHPLKDYINTDFTANNSAQERRPVILYNPKKGIEFTRKLIEAASDLTFIPLEHLSREELQQLFATSMLYIDFGSHPGMDRLPREAAANGCCILTGKRGAAANDVDIPIEAAYKLDEKTTPIQDIINRMRDLLAHYDTHYPHFEAYRQMIGKQEKEFHLQIEALFLSEAD</sequence>
<dbReference type="Proteomes" id="UP000824028">
    <property type="component" value="Unassembled WGS sequence"/>
</dbReference>
<gene>
    <name evidence="1" type="ORF">H9814_00720</name>
</gene>
<dbReference type="EMBL" id="DXBX01000005">
    <property type="protein sequence ID" value="HIZ32060.1"/>
    <property type="molecule type" value="Genomic_DNA"/>
</dbReference>
<evidence type="ECO:0000313" key="1">
    <source>
        <dbReference type="EMBL" id="HIZ32060.1"/>
    </source>
</evidence>
<accession>A0A9D2J032</accession>
<protein>
    <submittedName>
        <fullName evidence="1">Uncharacterized protein</fullName>
    </submittedName>
</protein>
<reference evidence="1" key="1">
    <citation type="journal article" date="2021" name="PeerJ">
        <title>Extensive microbial diversity within the chicken gut microbiome revealed by metagenomics and culture.</title>
        <authorList>
            <person name="Gilroy R."/>
            <person name="Ravi A."/>
            <person name="Getino M."/>
            <person name="Pursley I."/>
            <person name="Horton D.L."/>
            <person name="Alikhan N.F."/>
            <person name="Baker D."/>
            <person name="Gharbi K."/>
            <person name="Hall N."/>
            <person name="Watson M."/>
            <person name="Adriaenssens E.M."/>
            <person name="Foster-Nyarko E."/>
            <person name="Jarju S."/>
            <person name="Secka A."/>
            <person name="Antonio M."/>
            <person name="Oren A."/>
            <person name="Chaudhuri R.R."/>
            <person name="La Ragione R."/>
            <person name="Hildebrand F."/>
            <person name="Pallen M.J."/>
        </authorList>
    </citation>
    <scope>NUCLEOTIDE SEQUENCE</scope>
    <source>
        <strain evidence="1">ChiHjej9B8-1298</strain>
    </source>
</reference>
<dbReference type="SUPFAM" id="SSF53756">
    <property type="entry name" value="UDP-Glycosyltransferase/glycogen phosphorylase"/>
    <property type="match status" value="1"/>
</dbReference>